<dbReference type="AlphaFoldDB" id="A0A0A0F1I5"/>
<dbReference type="CDD" id="cd00565">
    <property type="entry name" value="Ubl_ThiS"/>
    <property type="match status" value="1"/>
</dbReference>
<dbReference type="eggNOG" id="COG2104">
    <property type="taxonomic scope" value="Bacteria"/>
</dbReference>
<dbReference type="Pfam" id="PF02597">
    <property type="entry name" value="ThiS"/>
    <property type="match status" value="1"/>
</dbReference>
<protein>
    <submittedName>
        <fullName evidence="1">Thiamine biosynthesis protein ThiS</fullName>
    </submittedName>
</protein>
<keyword evidence="2" id="KW-1185">Reference proteome</keyword>
<comment type="caution">
    <text evidence="1">The sequence shown here is derived from an EMBL/GenBank/DDBJ whole genome shotgun (WGS) entry which is preliminary data.</text>
</comment>
<dbReference type="STRING" id="1385517.N800_14925"/>
<dbReference type="InterPro" id="IPR010035">
    <property type="entry name" value="Thi_S"/>
</dbReference>
<dbReference type="InterPro" id="IPR003749">
    <property type="entry name" value="ThiS/MoaD-like"/>
</dbReference>
<dbReference type="InterPro" id="IPR016155">
    <property type="entry name" value="Mopterin_synth/thiamin_S_b"/>
</dbReference>
<accession>A0A0A0F1I5</accession>
<name>A0A0A0F1I5_9GAMM</name>
<evidence type="ECO:0000313" key="2">
    <source>
        <dbReference type="Proteomes" id="UP000029998"/>
    </source>
</evidence>
<dbReference type="InterPro" id="IPR012675">
    <property type="entry name" value="Beta-grasp_dom_sf"/>
</dbReference>
<dbReference type="OrthoDB" id="9800283at2"/>
<organism evidence="1 2">
    <name type="scientific">Lysobacter daejeonensis GH1-9</name>
    <dbReference type="NCBI Taxonomy" id="1385517"/>
    <lineage>
        <taxon>Bacteria</taxon>
        <taxon>Pseudomonadati</taxon>
        <taxon>Pseudomonadota</taxon>
        <taxon>Gammaproteobacteria</taxon>
        <taxon>Lysobacterales</taxon>
        <taxon>Lysobacteraceae</taxon>
        <taxon>Aerolutibacter</taxon>
    </lineage>
</organism>
<dbReference type="Proteomes" id="UP000029998">
    <property type="component" value="Unassembled WGS sequence"/>
</dbReference>
<reference evidence="1 2" key="1">
    <citation type="submission" date="2013-08" db="EMBL/GenBank/DDBJ databases">
        <title>Genome sequencing of Lysobacter.</title>
        <authorList>
            <person name="Zhang S."/>
            <person name="Wang G."/>
        </authorList>
    </citation>
    <scope>NUCLEOTIDE SEQUENCE [LARGE SCALE GENOMIC DNA]</scope>
    <source>
        <strain evidence="1 2">GH1-9</strain>
    </source>
</reference>
<dbReference type="PANTHER" id="PTHR34472">
    <property type="entry name" value="SULFUR CARRIER PROTEIN THIS"/>
    <property type="match status" value="1"/>
</dbReference>
<evidence type="ECO:0000313" key="1">
    <source>
        <dbReference type="EMBL" id="KGM55257.1"/>
    </source>
</evidence>
<dbReference type="Gene3D" id="3.10.20.30">
    <property type="match status" value="1"/>
</dbReference>
<gene>
    <name evidence="1" type="ORF">N800_14925</name>
</gene>
<dbReference type="NCBIfam" id="TIGR01683">
    <property type="entry name" value="thiS"/>
    <property type="match status" value="1"/>
</dbReference>
<dbReference type="PANTHER" id="PTHR34472:SF1">
    <property type="entry name" value="SULFUR CARRIER PROTEIN THIS"/>
    <property type="match status" value="1"/>
</dbReference>
<dbReference type="EMBL" id="AVPU01000006">
    <property type="protein sequence ID" value="KGM55257.1"/>
    <property type="molecule type" value="Genomic_DNA"/>
</dbReference>
<dbReference type="RefSeq" id="WP_036135554.1">
    <property type="nucleotide sequence ID" value="NZ_AVPU01000006.1"/>
</dbReference>
<dbReference type="SUPFAM" id="SSF54285">
    <property type="entry name" value="MoaD/ThiS"/>
    <property type="match status" value="1"/>
</dbReference>
<sequence>MDILLNGEPRALTAPASVLQLLQAEGLENRRVAVEVNGEIVPRSRHAEWTLATGDRVEIVHALGGG</sequence>
<proteinExistence type="predicted"/>